<dbReference type="PRINTS" id="PR00420">
    <property type="entry name" value="RNGMNOXGNASE"/>
</dbReference>
<reference evidence="5 6" key="1">
    <citation type="submission" date="2018-03" db="EMBL/GenBank/DDBJ databases">
        <title>Genomic Encyclopedia of Archaeal and Bacterial Type Strains, Phase II (KMG-II): from individual species to whole genera.</title>
        <authorList>
            <person name="Goeker M."/>
        </authorList>
    </citation>
    <scope>NUCLEOTIDE SEQUENCE [LARGE SCALE GENOMIC DNA]</scope>
    <source>
        <strain evidence="5 6">DSM 45601</strain>
    </source>
</reference>
<organism evidence="5 6">
    <name type="scientific">Allonocardiopsis opalescens</name>
    <dbReference type="NCBI Taxonomy" id="1144618"/>
    <lineage>
        <taxon>Bacteria</taxon>
        <taxon>Bacillati</taxon>
        <taxon>Actinomycetota</taxon>
        <taxon>Actinomycetes</taxon>
        <taxon>Streptosporangiales</taxon>
        <taxon>Allonocardiopsis</taxon>
    </lineage>
</organism>
<protein>
    <submittedName>
        <fullName evidence="5">2-polyprenyl-6-methoxyphenol hydroxylase-like FAD-dependent oxidoreductase</fullName>
    </submittedName>
</protein>
<dbReference type="InterPro" id="IPR050641">
    <property type="entry name" value="RIFMO-like"/>
</dbReference>
<evidence type="ECO:0000313" key="5">
    <source>
        <dbReference type="EMBL" id="PRX97768.1"/>
    </source>
</evidence>
<feature type="domain" description="FAD-binding" evidence="4">
    <location>
        <begin position="3"/>
        <end position="327"/>
    </location>
</feature>
<dbReference type="InterPro" id="IPR002938">
    <property type="entry name" value="FAD-bd"/>
</dbReference>
<dbReference type="GO" id="GO:0016709">
    <property type="term" value="F:oxidoreductase activity, acting on paired donors, with incorporation or reduction of molecular oxygen, NAD(P)H as one donor, and incorporation of one atom of oxygen"/>
    <property type="evidence" value="ECO:0007669"/>
    <property type="project" value="UniProtKB-ARBA"/>
</dbReference>
<keyword evidence="2" id="KW-0285">Flavoprotein</keyword>
<dbReference type="RefSeq" id="WP_106247397.1">
    <property type="nucleotide sequence ID" value="NZ_PVZC01000005.1"/>
</dbReference>
<dbReference type="Pfam" id="PF21274">
    <property type="entry name" value="Rng_hyd_C"/>
    <property type="match status" value="1"/>
</dbReference>
<evidence type="ECO:0000256" key="3">
    <source>
        <dbReference type="ARBA" id="ARBA00022827"/>
    </source>
</evidence>
<dbReference type="Pfam" id="PF01494">
    <property type="entry name" value="FAD_binding_3"/>
    <property type="match status" value="1"/>
</dbReference>
<evidence type="ECO:0000256" key="1">
    <source>
        <dbReference type="ARBA" id="ARBA00001974"/>
    </source>
</evidence>
<comment type="caution">
    <text evidence="5">The sequence shown here is derived from an EMBL/GenBank/DDBJ whole genome shotgun (WGS) entry which is preliminary data.</text>
</comment>
<dbReference type="GO" id="GO:0071949">
    <property type="term" value="F:FAD binding"/>
    <property type="evidence" value="ECO:0007669"/>
    <property type="project" value="InterPro"/>
</dbReference>
<name>A0A2T0Q263_9ACTN</name>
<dbReference type="EMBL" id="PVZC01000005">
    <property type="protein sequence ID" value="PRX97768.1"/>
    <property type="molecule type" value="Genomic_DNA"/>
</dbReference>
<dbReference type="PANTHER" id="PTHR43004">
    <property type="entry name" value="TRK SYSTEM POTASSIUM UPTAKE PROTEIN"/>
    <property type="match status" value="1"/>
</dbReference>
<dbReference type="OrthoDB" id="8670884at2"/>
<sequence>MDDVVIVGAGPSGLMAACELALAGVRCRIVERRAAGGNVTRAFALHARALELLDARGLADELLAVGNALRTVRPAYVSELDFGELDTRYPLLLFVPQNGTEQVLERRARELGVPVDRGAAVVGLEQDAGGVGLELDSGAVLPARYVIGADGAHSAVRRLVGTEFDGETYPSRMVLADVRLAPDAPEPPMDSFGPEGVVVALPFGDGWYRVGAWLTRADTGAPPDIRELRASFRRIAGTDYGMGEPRWISRFTCQRRLARQYRTGRVFLVGDAAHLSSPMGGQGMNTGVQDAVNLGWKLAAAVHGRARPGLLDSYHAERRPVGAAVLELTDGLTRVALSGSRLRLAVRRGLMGALLRTPPARRRLLGRLSGLGLAYPPLTDGAHRSAGRRAPDGRTDRGRLYELLRDGRFALITRDGTAPGGWGGRVRAARAEAAAWPAATLVRPDGYVAWAADRVDAGAIRAALLEWCGPAEGAAEEDPPHRAAA</sequence>
<dbReference type="PANTHER" id="PTHR43004:SF19">
    <property type="entry name" value="BINDING MONOOXYGENASE, PUTATIVE (JCVI)-RELATED"/>
    <property type="match status" value="1"/>
</dbReference>
<evidence type="ECO:0000313" key="6">
    <source>
        <dbReference type="Proteomes" id="UP000237846"/>
    </source>
</evidence>
<keyword evidence="3" id="KW-0274">FAD</keyword>
<evidence type="ECO:0000259" key="4">
    <source>
        <dbReference type="Pfam" id="PF01494"/>
    </source>
</evidence>
<dbReference type="Gene3D" id="3.40.30.120">
    <property type="match status" value="1"/>
</dbReference>
<keyword evidence="6" id="KW-1185">Reference proteome</keyword>
<accession>A0A2T0Q263</accession>
<evidence type="ECO:0000256" key="2">
    <source>
        <dbReference type="ARBA" id="ARBA00022630"/>
    </source>
</evidence>
<dbReference type="AlphaFoldDB" id="A0A2T0Q263"/>
<gene>
    <name evidence="5" type="ORF">CLV72_105118</name>
</gene>
<comment type="cofactor">
    <cofactor evidence="1">
        <name>FAD</name>
        <dbReference type="ChEBI" id="CHEBI:57692"/>
    </cofactor>
</comment>
<proteinExistence type="predicted"/>
<dbReference type="Proteomes" id="UP000237846">
    <property type="component" value="Unassembled WGS sequence"/>
</dbReference>
<dbReference type="InterPro" id="IPR036188">
    <property type="entry name" value="FAD/NAD-bd_sf"/>
</dbReference>
<dbReference type="Gene3D" id="3.50.50.60">
    <property type="entry name" value="FAD/NAD(P)-binding domain"/>
    <property type="match status" value="1"/>
</dbReference>
<dbReference type="SUPFAM" id="SSF51905">
    <property type="entry name" value="FAD/NAD(P)-binding domain"/>
    <property type="match status" value="1"/>
</dbReference>
<dbReference type="Gene3D" id="3.30.70.2450">
    <property type="match status" value="1"/>
</dbReference>